<dbReference type="InterPro" id="IPR011856">
    <property type="entry name" value="tRNA_endonuc-like_dom_sf"/>
</dbReference>
<evidence type="ECO:0000313" key="2">
    <source>
        <dbReference type="EMBL" id="VYT50951.1"/>
    </source>
</evidence>
<protein>
    <recommendedName>
        <fullName evidence="1">Restriction endonuclease type IV Mrr domain-containing protein</fullName>
    </recommendedName>
</protein>
<dbReference type="AlphaFoldDB" id="A0A6N2X9Q2"/>
<dbReference type="EMBL" id="CACRTF010000017">
    <property type="protein sequence ID" value="VYT50951.1"/>
    <property type="molecule type" value="Genomic_DNA"/>
</dbReference>
<dbReference type="GO" id="GO:0004519">
    <property type="term" value="F:endonuclease activity"/>
    <property type="evidence" value="ECO:0007669"/>
    <property type="project" value="InterPro"/>
</dbReference>
<dbReference type="InterPro" id="IPR007560">
    <property type="entry name" value="Restrct_endonuc_IV_Mrr"/>
</dbReference>
<organism evidence="2">
    <name type="scientific">Enterocloster bolteae</name>
    <dbReference type="NCBI Taxonomy" id="208479"/>
    <lineage>
        <taxon>Bacteria</taxon>
        <taxon>Bacillati</taxon>
        <taxon>Bacillota</taxon>
        <taxon>Clostridia</taxon>
        <taxon>Lachnospirales</taxon>
        <taxon>Lachnospiraceae</taxon>
        <taxon>Enterocloster</taxon>
    </lineage>
</organism>
<gene>
    <name evidence="2" type="ORF">CBLFYP116_04644</name>
</gene>
<dbReference type="SUPFAM" id="SSF52980">
    <property type="entry name" value="Restriction endonuclease-like"/>
    <property type="match status" value="1"/>
</dbReference>
<dbReference type="Pfam" id="PF04471">
    <property type="entry name" value="Mrr_cat"/>
    <property type="match status" value="1"/>
</dbReference>
<name>A0A6N2X9Q2_9FIRM</name>
<dbReference type="GO" id="GO:0003677">
    <property type="term" value="F:DNA binding"/>
    <property type="evidence" value="ECO:0007669"/>
    <property type="project" value="InterPro"/>
</dbReference>
<feature type="domain" description="Restriction endonuclease type IV Mrr" evidence="1">
    <location>
        <begin position="28"/>
        <end position="119"/>
    </location>
</feature>
<evidence type="ECO:0000259" key="1">
    <source>
        <dbReference type="Pfam" id="PF04471"/>
    </source>
</evidence>
<reference evidence="2" key="1">
    <citation type="submission" date="2019-11" db="EMBL/GenBank/DDBJ databases">
        <authorList>
            <person name="Feng L."/>
        </authorList>
    </citation>
    <scope>NUCLEOTIDE SEQUENCE</scope>
    <source>
        <strain evidence="2">CbolteaeLFYP116</strain>
    </source>
</reference>
<dbReference type="InterPro" id="IPR011335">
    <property type="entry name" value="Restrct_endonuc-II-like"/>
</dbReference>
<proteinExistence type="predicted"/>
<dbReference type="Gene3D" id="3.40.1350.10">
    <property type="match status" value="1"/>
</dbReference>
<dbReference type="GeneID" id="23113605"/>
<accession>A0A6N2X9Q2</accession>
<dbReference type="RefSeq" id="WP_002575725.1">
    <property type="nucleotide sequence ID" value="NZ_CACRTF010000017.1"/>
</dbReference>
<sequence>MPKKNTGLEYEKMAQIVFQQIVNSDLKVFQNIEVKHDIDIKGKIAMHQIDVYWEFEMGGIIYRNIVQAKDWKSKVPLKEMLAFKAILDDLPAGTAGIYVCKSGYQSGAVDYAKMHGINIYELREPKDEDWKGRLKTIVLHITMELPIYNNIHIVMDEQWIDVNLPEINKEDLKIGVYKGELNFQLFNRDFEKIPMDKFLYNRARGKGIEKEERVAIDFEKTGEPVYIKTGHINQYIKLSGIYFDFRISKSTETLTIDATDVVGMILKDIISGDRRTFDTHMVLR</sequence>
<dbReference type="GO" id="GO:0009307">
    <property type="term" value="P:DNA restriction-modification system"/>
    <property type="evidence" value="ECO:0007669"/>
    <property type="project" value="InterPro"/>
</dbReference>